<evidence type="ECO:0000256" key="6">
    <source>
        <dbReference type="ARBA" id="ARBA00023315"/>
    </source>
</evidence>
<comment type="caution">
    <text evidence="8">The sequence shown here is derived from an EMBL/GenBank/DDBJ whole genome shotgun (WGS) entry which is preliminary data.</text>
</comment>
<evidence type="ECO:0000256" key="3">
    <source>
        <dbReference type="ARBA" id="ARBA00022692"/>
    </source>
</evidence>
<accession>A0ABQ5JXL8</accession>
<feature type="transmembrane region" description="Helical" evidence="7">
    <location>
        <begin position="33"/>
        <end position="57"/>
    </location>
</feature>
<dbReference type="PANTHER" id="PTHR13906:SF4">
    <property type="entry name" value="LYSOPHOSPHOLIPID ACYLTRANSFERASE 6"/>
    <property type="match status" value="1"/>
</dbReference>
<evidence type="ECO:0000256" key="2">
    <source>
        <dbReference type="ARBA" id="ARBA00022679"/>
    </source>
</evidence>
<protein>
    <submittedName>
        <fullName evidence="8">Membrane bound O-acyl transferase, MBOAT like protein</fullName>
    </submittedName>
</protein>
<feature type="transmembrane region" description="Helical" evidence="7">
    <location>
        <begin position="454"/>
        <end position="474"/>
    </location>
</feature>
<keyword evidence="2 8" id="KW-0808">Transferase</keyword>
<keyword evidence="4 7" id="KW-1133">Transmembrane helix</keyword>
<gene>
    <name evidence="8" type="ORF">ADUPG1_010973</name>
</gene>
<dbReference type="GO" id="GO:0016740">
    <property type="term" value="F:transferase activity"/>
    <property type="evidence" value="ECO:0007669"/>
    <property type="project" value="UniProtKB-KW"/>
</dbReference>
<evidence type="ECO:0000313" key="8">
    <source>
        <dbReference type="EMBL" id="GKT16718.1"/>
    </source>
</evidence>
<dbReference type="PANTHER" id="PTHR13906">
    <property type="entry name" value="PORCUPINE"/>
    <property type="match status" value="1"/>
</dbReference>
<evidence type="ECO:0000256" key="7">
    <source>
        <dbReference type="SAM" id="Phobius"/>
    </source>
</evidence>
<feature type="transmembrane region" description="Helical" evidence="7">
    <location>
        <begin position="376"/>
        <end position="398"/>
    </location>
</feature>
<proteinExistence type="predicted"/>
<comment type="subcellular location">
    <subcellularLocation>
        <location evidence="1">Membrane</location>
        <topology evidence="1">Multi-pass membrane protein</topology>
    </subcellularLocation>
</comment>
<reference evidence="8" key="1">
    <citation type="submission" date="2022-03" db="EMBL/GenBank/DDBJ databases">
        <title>Draft genome sequence of Aduncisulcus paluster, a free-living microaerophilic Fornicata.</title>
        <authorList>
            <person name="Yuyama I."/>
            <person name="Kume K."/>
            <person name="Tamura T."/>
            <person name="Inagaki Y."/>
            <person name="Hashimoto T."/>
        </authorList>
    </citation>
    <scope>NUCLEOTIDE SEQUENCE</scope>
    <source>
        <strain evidence="8">NY0171</strain>
    </source>
</reference>
<evidence type="ECO:0000256" key="1">
    <source>
        <dbReference type="ARBA" id="ARBA00004141"/>
    </source>
</evidence>
<name>A0ABQ5JXL8_9EUKA</name>
<keyword evidence="5 7" id="KW-0472">Membrane</keyword>
<keyword evidence="3 7" id="KW-0812">Transmembrane</keyword>
<dbReference type="EMBL" id="BQXS01011783">
    <property type="protein sequence ID" value="GKT16718.1"/>
    <property type="molecule type" value="Genomic_DNA"/>
</dbReference>
<feature type="transmembrane region" description="Helical" evidence="7">
    <location>
        <begin position="97"/>
        <end position="115"/>
    </location>
</feature>
<dbReference type="InterPro" id="IPR004299">
    <property type="entry name" value="MBOAT_fam"/>
</dbReference>
<sequence>MASFFLSIIQPVIDVYSNLIGFLTYISEEKLGIPLDMLCTTASLIFMIPSAITLYYVRNVTARKLISFIIGYMFVIFSFGLSGAATILFYAIFYFLIYIRTPTIVMYIISFTYLMSQHVARYFRPFGWEADVTCHTMLAVLRLISISYNISDGKIFHKKKGTPEKKKYHPFKYLSASAISRRQKYSVAEIPSLLSFFSYLYYFPHSIYGPMVEYRDFNAFISLKHEYKPHKPSPGRFKAIAYQIFCALPSLFGPLFGESHFPSNFTATDEFAAYSPLRKILYIFILRWAVTTKYYFAWSFVDLIDILTGLSENTETGTYHRFRNVDVWKIEFSQNFKQLANDWNRQVSEFLRYYCYERIPSSSANIRQVGSFVLSAIWHGCSPGYPVFFVTIALVTSAHKEMFKTLRPLARRLGKVPYFIYDIISRISTPWLMSYFGIAFFTEEFSTTMKGYKALNFIPHIVMGIFLVLPWKWLRKILKIKRTKNGYECFLGIEENLKEESPSKVEGTDDVKEITTSSE</sequence>
<keyword evidence="9" id="KW-1185">Reference proteome</keyword>
<dbReference type="InterPro" id="IPR049941">
    <property type="entry name" value="LPLAT_7/PORCN-like"/>
</dbReference>
<evidence type="ECO:0000313" key="9">
    <source>
        <dbReference type="Proteomes" id="UP001057375"/>
    </source>
</evidence>
<dbReference type="Pfam" id="PF03062">
    <property type="entry name" value="MBOAT"/>
    <property type="match status" value="1"/>
</dbReference>
<keyword evidence="6" id="KW-0012">Acyltransferase</keyword>
<feature type="transmembrane region" description="Helical" evidence="7">
    <location>
        <begin position="69"/>
        <end position="91"/>
    </location>
</feature>
<dbReference type="Proteomes" id="UP001057375">
    <property type="component" value="Unassembled WGS sequence"/>
</dbReference>
<evidence type="ECO:0000256" key="4">
    <source>
        <dbReference type="ARBA" id="ARBA00022989"/>
    </source>
</evidence>
<organism evidence="8 9">
    <name type="scientific">Aduncisulcus paluster</name>
    <dbReference type="NCBI Taxonomy" id="2918883"/>
    <lineage>
        <taxon>Eukaryota</taxon>
        <taxon>Metamonada</taxon>
        <taxon>Carpediemonas-like organisms</taxon>
        <taxon>Aduncisulcus</taxon>
    </lineage>
</organism>
<evidence type="ECO:0000256" key="5">
    <source>
        <dbReference type="ARBA" id="ARBA00023136"/>
    </source>
</evidence>
<feature type="transmembrane region" description="Helical" evidence="7">
    <location>
        <begin position="419"/>
        <end position="442"/>
    </location>
</feature>